<dbReference type="PRINTS" id="PR00082">
    <property type="entry name" value="GLFDHDRGNASE"/>
</dbReference>
<dbReference type="Gene3D" id="1.20.870.10">
    <property type="entry name" value="Son of sevenless (SoS) protein Chain: S domain 1"/>
    <property type="match status" value="1"/>
</dbReference>
<dbReference type="InterPro" id="IPR023578">
    <property type="entry name" value="Ras_GEF_dom_sf"/>
</dbReference>
<dbReference type="Pfam" id="PF00618">
    <property type="entry name" value="RasGEF_N"/>
    <property type="match status" value="1"/>
</dbReference>
<evidence type="ECO:0000256" key="3">
    <source>
        <dbReference type="ARBA" id="ARBA00012889"/>
    </source>
</evidence>
<comment type="caution">
    <text evidence="13">The sequence shown here is derived from an EMBL/GenBank/DDBJ whole genome shotgun (WGS) entry which is preliminary data.</text>
</comment>
<dbReference type="InterPro" id="IPR006594">
    <property type="entry name" value="LisH"/>
</dbReference>
<dbReference type="Pfam" id="PF02812">
    <property type="entry name" value="ELFV_dehydrog_N"/>
    <property type="match status" value="1"/>
</dbReference>
<keyword evidence="8" id="KW-0344">Guanine-nucleotide releasing factor</keyword>
<evidence type="ECO:0000256" key="8">
    <source>
        <dbReference type="PROSITE-ProRule" id="PRU00168"/>
    </source>
</evidence>
<dbReference type="PANTHER" id="PTHR11606">
    <property type="entry name" value="GLUTAMATE DEHYDROGENASE"/>
    <property type="match status" value="1"/>
</dbReference>
<gene>
    <name evidence="13" type="ORF">M0812_20356</name>
</gene>
<dbReference type="CDD" id="cd00155">
    <property type="entry name" value="RasGEF"/>
    <property type="match status" value="1"/>
</dbReference>
<protein>
    <recommendedName>
        <fullName evidence="3">glutamate dehydrogenase [NAD(P)(+)]</fullName>
        <ecNumber evidence="3">1.4.1.3</ecNumber>
    </recommendedName>
</protein>
<dbReference type="CDD" id="cd06224">
    <property type="entry name" value="REM"/>
    <property type="match status" value="1"/>
</dbReference>
<dbReference type="PANTHER" id="PTHR11606:SF13">
    <property type="entry name" value="GLUTAMATE DEHYDROGENASE 1, MITOCHONDRIAL"/>
    <property type="match status" value="1"/>
</dbReference>
<evidence type="ECO:0000259" key="12">
    <source>
        <dbReference type="PROSITE" id="PS50212"/>
    </source>
</evidence>
<evidence type="ECO:0000313" key="13">
    <source>
        <dbReference type="EMBL" id="KAJ3434287.1"/>
    </source>
</evidence>
<comment type="catalytic activity">
    <reaction evidence="7">
        <text>L-glutamate + NADP(+) + H2O = 2-oxoglutarate + NH4(+) + NADPH + H(+)</text>
        <dbReference type="Rhea" id="RHEA:11612"/>
        <dbReference type="ChEBI" id="CHEBI:15377"/>
        <dbReference type="ChEBI" id="CHEBI:15378"/>
        <dbReference type="ChEBI" id="CHEBI:16810"/>
        <dbReference type="ChEBI" id="CHEBI:28938"/>
        <dbReference type="ChEBI" id="CHEBI:29985"/>
        <dbReference type="ChEBI" id="CHEBI:57783"/>
        <dbReference type="ChEBI" id="CHEBI:58349"/>
        <dbReference type="EC" id="1.4.1.3"/>
    </reaction>
</comment>
<dbReference type="AlphaFoldDB" id="A0AAV7YZS3"/>
<dbReference type="InterPro" id="IPR033922">
    <property type="entry name" value="NAD_bind_Glu_DH"/>
</dbReference>
<sequence>MLSQLLKAKRTSFSSLARCFTIKLPDEPSFLEQVGLYFDQAAKFTDLPQGLLKYIKGCNVVLSVKFPIQLTRNGHSDLHVIEAFRAQHSHHKLPTKGGIRYSDDVCQNEVEALASLMTFKCACVDVPFGGGKGGIKIDHRKFTEEELQRITRRFTVELLQKKFIGPAIDVPAPDYGTGPREMGWIMNTYTAYNPDDINGHGVVTGKGIRQGGIRGRAQATGLGLYFAVRETMNVEKNARSLGLSVGLKDKKVIVTGLGNVGYWAAHFFNDLGKSKVVGVSEWNGAVYNPDGLDVEALLEYKQKHGTLLNFPGAQNIPNPDDIMSMDCDILLPCALEAQINRTTAPKIKAKVIGEGANGPCTFEGDRILNEKGCIIVPDLFANAGGVTVSYFEWLKNLSHVRFGRMTKKHEENSKSLLVEKLENKFGKKFTDKEKKLIIQGAGEEDLVNSGLESTMVDSFKQIEDIKNIQKITYRMAAYILSIKKIALSYTDFSYLNISKEKQTNKPKSKETNHVPRNEWFSMVMKRNQGIQNLRERVVPISRTESFGRIFGTKHENIKDQLTHEIILQLIMQHLSTVGYKKTKKIIQKDSGVQYIPRYLRDSRLQSLVRVAIKNVDTIWDQTLDSQTTQTDFGIGIVNLLSALGYERGEEFDEELTSIWEEEQNTSIIYEEKSVKKENPKEKENEEEEKTENVTKEIKAASLNQLVEFLTHETKPKVLWLKTFLMTYQSFTTPRILLYKLIDRYNIPKEKQILYQNRVQQIKLRVCNFLKFWITDYFSDFNEKLLNEVQDFIENTLINDGFKGMAENLKQVIERNLNSCDSKDNSNFEDPPDAKLPKNIFSPKLSLFDVDPEEIARQITLIDFSLYKKIKAPEMMNLAWLKPQLKHRAQNLIALNKRINSIPMWTATMILKAPLLKNRTKMVSRMISIAFHLRKLNNFSSCFAIIKGLSLAPIKRLKFTYESISKKTLDTFNSLASELNELNTLNKYRDLLVKINPPCIQYLQLYLSALKKIENNHDDYFNSLINFKKRRLIYDVVNSFQRFQKAEYNFLSVYQIESRIKAFPSLEETILIQKSLKCEPRRAKREEIK</sequence>
<dbReference type="SUPFAM" id="SSF51735">
    <property type="entry name" value="NAD(P)-binding Rossmann-fold domains"/>
    <property type="match status" value="1"/>
</dbReference>
<dbReference type="GO" id="GO:0004352">
    <property type="term" value="F:glutamate dehydrogenase (NAD+) activity"/>
    <property type="evidence" value="ECO:0007669"/>
    <property type="project" value="TreeGrafter"/>
</dbReference>
<evidence type="ECO:0000256" key="9">
    <source>
        <dbReference type="RuleBase" id="RU004417"/>
    </source>
</evidence>
<name>A0AAV7YZS3_9EUKA</name>
<reference evidence="13" key="1">
    <citation type="submission" date="2022-08" db="EMBL/GenBank/DDBJ databases">
        <title>Novel sulphate-reducing endosymbionts in the free-living metamonad Anaeramoeba.</title>
        <authorList>
            <person name="Jerlstrom-Hultqvist J."/>
            <person name="Cepicka I."/>
            <person name="Gallot-Lavallee L."/>
            <person name="Salas-Leiva D."/>
            <person name="Curtis B.A."/>
            <person name="Zahonova K."/>
            <person name="Pipaliya S."/>
            <person name="Dacks J."/>
            <person name="Roger A.J."/>
        </authorList>
    </citation>
    <scope>NUCLEOTIDE SEQUENCE</scope>
    <source>
        <strain evidence="13">Busselton2</strain>
    </source>
</reference>
<dbReference type="EC" id="1.4.1.3" evidence="3"/>
<evidence type="ECO:0000256" key="1">
    <source>
        <dbReference type="ARBA" id="ARBA00004173"/>
    </source>
</evidence>
<dbReference type="EMBL" id="JANTQA010000045">
    <property type="protein sequence ID" value="KAJ3434287.1"/>
    <property type="molecule type" value="Genomic_DNA"/>
</dbReference>
<dbReference type="InterPro" id="IPR006096">
    <property type="entry name" value="Glu/Leu/Phe/Val/Trp_DH_C"/>
</dbReference>
<dbReference type="Proteomes" id="UP001146793">
    <property type="component" value="Unassembled WGS sequence"/>
</dbReference>
<dbReference type="PROSITE" id="PS50009">
    <property type="entry name" value="RASGEF_CAT"/>
    <property type="match status" value="1"/>
</dbReference>
<feature type="domain" description="N-terminal Ras-GEF" evidence="12">
    <location>
        <begin position="693"/>
        <end position="816"/>
    </location>
</feature>
<dbReference type="SUPFAM" id="SSF53223">
    <property type="entry name" value="Aminoacid dehydrogenase-like, N-terminal domain"/>
    <property type="match status" value="1"/>
</dbReference>
<keyword evidence="4 9" id="KW-0560">Oxidoreductase</keyword>
<evidence type="ECO:0000256" key="10">
    <source>
        <dbReference type="SAM" id="MobiDB-lite"/>
    </source>
</evidence>
<dbReference type="InterPro" id="IPR036964">
    <property type="entry name" value="RASGEF_cat_dom_sf"/>
</dbReference>
<dbReference type="InterPro" id="IPR036291">
    <property type="entry name" value="NAD(P)-bd_dom_sf"/>
</dbReference>
<dbReference type="SUPFAM" id="SSF48366">
    <property type="entry name" value="Ras GEF"/>
    <property type="match status" value="1"/>
</dbReference>
<evidence type="ECO:0000256" key="6">
    <source>
        <dbReference type="ARBA" id="ARBA00047867"/>
    </source>
</evidence>
<dbReference type="PROSITE" id="PS50212">
    <property type="entry name" value="RASGEF_NTER"/>
    <property type="match status" value="1"/>
</dbReference>
<proteinExistence type="inferred from homology"/>
<dbReference type="GO" id="GO:0006538">
    <property type="term" value="P:L-glutamate catabolic process"/>
    <property type="evidence" value="ECO:0007669"/>
    <property type="project" value="TreeGrafter"/>
</dbReference>
<dbReference type="Pfam" id="PF00208">
    <property type="entry name" value="ELFV_dehydrog"/>
    <property type="match status" value="1"/>
</dbReference>
<evidence type="ECO:0000256" key="2">
    <source>
        <dbReference type="ARBA" id="ARBA00006382"/>
    </source>
</evidence>
<dbReference type="SMART" id="SM00839">
    <property type="entry name" value="ELFV_dehydrog"/>
    <property type="match status" value="1"/>
</dbReference>
<dbReference type="InterPro" id="IPR046346">
    <property type="entry name" value="Aminoacid_DH-like_N_sf"/>
</dbReference>
<dbReference type="FunFam" id="3.40.50.720:FF:000100">
    <property type="entry name" value="Glutamate dehydrogenase 1, mitochondrial"/>
    <property type="match status" value="1"/>
</dbReference>
<feature type="region of interest" description="Disordered" evidence="10">
    <location>
        <begin position="671"/>
        <end position="691"/>
    </location>
</feature>
<dbReference type="InterPro" id="IPR000651">
    <property type="entry name" value="Ras-like_Gua-exchang_fac_N"/>
</dbReference>
<feature type="compositionally biased region" description="Basic and acidic residues" evidence="10">
    <location>
        <begin position="671"/>
        <end position="683"/>
    </location>
</feature>
<dbReference type="Pfam" id="PF00617">
    <property type="entry name" value="RasGEF"/>
    <property type="match status" value="1"/>
</dbReference>
<accession>A0AAV7YZS3</accession>
<dbReference type="GO" id="GO:0005085">
    <property type="term" value="F:guanyl-nucleotide exchange factor activity"/>
    <property type="evidence" value="ECO:0007669"/>
    <property type="project" value="UniProtKB-KW"/>
</dbReference>
<evidence type="ECO:0000313" key="14">
    <source>
        <dbReference type="Proteomes" id="UP001146793"/>
    </source>
</evidence>
<keyword evidence="5" id="KW-0496">Mitochondrion</keyword>
<evidence type="ECO:0000259" key="11">
    <source>
        <dbReference type="PROSITE" id="PS50009"/>
    </source>
</evidence>
<dbReference type="Gene3D" id="1.10.840.10">
    <property type="entry name" value="Ras guanine-nucleotide exchange factors catalytic domain"/>
    <property type="match status" value="1"/>
</dbReference>
<dbReference type="Gene3D" id="3.40.50.720">
    <property type="entry name" value="NAD(P)-binding Rossmann-like Domain"/>
    <property type="match status" value="1"/>
</dbReference>
<dbReference type="GO" id="GO:0005739">
    <property type="term" value="C:mitochondrion"/>
    <property type="evidence" value="ECO:0007669"/>
    <property type="project" value="UniProtKB-SubCell"/>
</dbReference>
<dbReference type="CDD" id="cd01076">
    <property type="entry name" value="NAD_bind_1_Glu_DH"/>
    <property type="match status" value="1"/>
</dbReference>
<dbReference type="InterPro" id="IPR006095">
    <property type="entry name" value="Glu/Leu/Phe/Val/Trp_DH"/>
</dbReference>
<evidence type="ECO:0000256" key="4">
    <source>
        <dbReference type="ARBA" id="ARBA00023002"/>
    </source>
</evidence>
<dbReference type="SMART" id="SM00147">
    <property type="entry name" value="RasGEF"/>
    <property type="match status" value="1"/>
</dbReference>
<evidence type="ECO:0000256" key="5">
    <source>
        <dbReference type="ARBA" id="ARBA00023128"/>
    </source>
</evidence>
<comment type="similarity">
    <text evidence="2 9">Belongs to the Glu/Leu/Phe/Val dehydrogenases family.</text>
</comment>
<dbReference type="PROSITE" id="PS50896">
    <property type="entry name" value="LISH"/>
    <property type="match status" value="1"/>
</dbReference>
<organism evidence="13 14">
    <name type="scientific">Anaeramoeba flamelloides</name>
    <dbReference type="NCBI Taxonomy" id="1746091"/>
    <lineage>
        <taxon>Eukaryota</taxon>
        <taxon>Metamonada</taxon>
        <taxon>Anaeramoebidae</taxon>
        <taxon>Anaeramoeba</taxon>
    </lineage>
</organism>
<feature type="domain" description="Ras-GEF" evidence="11">
    <location>
        <begin position="850"/>
        <end position="1080"/>
    </location>
</feature>
<dbReference type="InterPro" id="IPR001895">
    <property type="entry name" value="RASGEF_cat_dom"/>
</dbReference>
<dbReference type="InterPro" id="IPR006097">
    <property type="entry name" value="Glu/Leu/Phe/Val/Trp_DH_dimer"/>
</dbReference>
<dbReference type="SMART" id="SM00229">
    <property type="entry name" value="RasGEFN"/>
    <property type="match status" value="1"/>
</dbReference>
<dbReference type="GO" id="GO:0007264">
    <property type="term" value="P:small GTPase-mediated signal transduction"/>
    <property type="evidence" value="ECO:0007669"/>
    <property type="project" value="InterPro"/>
</dbReference>
<comment type="subcellular location">
    <subcellularLocation>
        <location evidence="1">Mitochondrion</location>
    </subcellularLocation>
</comment>
<comment type="catalytic activity">
    <reaction evidence="6">
        <text>L-glutamate + NAD(+) + H2O = 2-oxoglutarate + NH4(+) + NADH + H(+)</text>
        <dbReference type="Rhea" id="RHEA:15133"/>
        <dbReference type="ChEBI" id="CHEBI:15377"/>
        <dbReference type="ChEBI" id="CHEBI:15378"/>
        <dbReference type="ChEBI" id="CHEBI:16810"/>
        <dbReference type="ChEBI" id="CHEBI:28938"/>
        <dbReference type="ChEBI" id="CHEBI:29985"/>
        <dbReference type="ChEBI" id="CHEBI:57540"/>
        <dbReference type="ChEBI" id="CHEBI:57945"/>
        <dbReference type="EC" id="1.4.1.3"/>
    </reaction>
</comment>
<evidence type="ECO:0000256" key="7">
    <source>
        <dbReference type="ARBA" id="ARBA00048577"/>
    </source>
</evidence>
<dbReference type="Gene3D" id="3.40.50.10860">
    <property type="entry name" value="Leucine Dehydrogenase, chain A, domain 1"/>
    <property type="match status" value="1"/>
</dbReference>